<evidence type="ECO:0000313" key="13">
    <source>
        <dbReference type="Proteomes" id="UP000683360"/>
    </source>
</evidence>
<evidence type="ECO:0000256" key="5">
    <source>
        <dbReference type="ARBA" id="ARBA00022741"/>
    </source>
</evidence>
<evidence type="ECO:0000256" key="9">
    <source>
        <dbReference type="ARBA" id="ARBA00035168"/>
    </source>
</evidence>
<dbReference type="EMBL" id="CAJPWZ010001917">
    <property type="protein sequence ID" value="CAG2226536.1"/>
    <property type="molecule type" value="Genomic_DNA"/>
</dbReference>
<evidence type="ECO:0000256" key="11">
    <source>
        <dbReference type="ARBA" id="ARBA00045151"/>
    </source>
</evidence>
<evidence type="ECO:0000256" key="7">
    <source>
        <dbReference type="ARBA" id="ARBA00022840"/>
    </source>
</evidence>
<sequence>MYDIPRSCVLLQPNGKVHSIGQEALCYYNENAKVITDWYFFDRLGEIFDEEKNVLTHDTWLEESRNYTRCELKKMKAIDVLAAVLCYIKEKILNKLSMVGAGNTFYSEDILWVITKPTMRAEQFIRDAAKEDISNEIAIIHEPDALSEFCASRLRKLRGFEPQTEIGDKYLVFNLGDGTTDITLHEITGPRFVKEIYRGDSWKGNALVCGEVLSILNQIFCQNVGSILKESYNSEYIDLISNIEDAIKKPNISQCLKFGIVYLLCVPHYLFTCACVYTENGHNKLKSHQHRSEVTCRDRVNRASVFEETTRSKPGEDRQPDIEQEHQLNMALYARIKFSRLLLTLLLSLNKEKCEGVPHVKKLVTQMEEVLPVIRTTLSCGIQPETKEVSKNGIGNKKNPLHFLVIHGSIAVKNPPIFKLDSVKDWFESSDSNGRVEGVVWHCPAGVLYKVHRHHLNLSWPIKEPQLSCRKIHICVDVSKYELSDDKKSILTELAKFKGQSCDSLMNIHELCMAENETR</sequence>
<dbReference type="PANTHER" id="PTHR31219:SF2">
    <property type="entry name" value="RNA LIGASE 1"/>
    <property type="match status" value="1"/>
</dbReference>
<name>A0A8S3SY28_MYTED</name>
<keyword evidence="6" id="KW-0692">RNA repair</keyword>
<dbReference type="GO" id="GO:0003972">
    <property type="term" value="F:RNA ligase (ATP) activity"/>
    <property type="evidence" value="ECO:0007669"/>
    <property type="project" value="UniProtKB-EC"/>
</dbReference>
<proteinExistence type="predicted"/>
<evidence type="ECO:0000256" key="10">
    <source>
        <dbReference type="ARBA" id="ARBA00035432"/>
    </source>
</evidence>
<dbReference type="AlphaFoldDB" id="A0A8S3SY28"/>
<organism evidence="12 13">
    <name type="scientific">Mytilus edulis</name>
    <name type="common">Blue mussel</name>
    <dbReference type="NCBI Taxonomy" id="6550"/>
    <lineage>
        <taxon>Eukaryota</taxon>
        <taxon>Metazoa</taxon>
        <taxon>Spiralia</taxon>
        <taxon>Lophotrochozoa</taxon>
        <taxon>Mollusca</taxon>
        <taxon>Bivalvia</taxon>
        <taxon>Autobranchia</taxon>
        <taxon>Pteriomorphia</taxon>
        <taxon>Mytilida</taxon>
        <taxon>Mytiloidea</taxon>
        <taxon>Mytilidae</taxon>
        <taxon>Mytilinae</taxon>
        <taxon>Mytilus</taxon>
    </lineage>
</organism>
<reference evidence="12" key="1">
    <citation type="submission" date="2021-03" db="EMBL/GenBank/DDBJ databases">
        <authorList>
            <person name="Bekaert M."/>
        </authorList>
    </citation>
    <scope>NUCLEOTIDE SEQUENCE</scope>
</reference>
<comment type="function">
    <text evidence="11">Functions as an RNA ligase, in vitro. The ligation reaction entails three nucleotidyl transfer steps. In the first step, the RNA ligase reacts with ATP in the absence of nucleic acid to form a covalent ligase-AMP intermediate and release pyrophosphate. In step 2, the ligase-AMP binds to the nucleic acid and transfers the adenylate to the 5'-PO4 terminus to form an adenylylated intermediate. In step 3, the RNA ligase directs the attack of the 3'-OH on the 5'-phosphoanhydride linkage, resulting in a repaired 3'-5' phosphodiester and release of AMP. Exhibits selectivity for single-stranded RNA substrates and may not have nick-sealing activity on double-stranded DNA-RNA hybrids. May play a role in maintaining RNA integrity under stress conditions, for example in response to reactive oxygen species (ROS).</text>
</comment>
<comment type="cofactor">
    <cofactor evidence="2">
        <name>Mg(2+)</name>
        <dbReference type="ChEBI" id="CHEBI:18420"/>
    </cofactor>
</comment>
<keyword evidence="13" id="KW-1185">Reference proteome</keyword>
<comment type="caution">
    <text evidence="12">The sequence shown here is derived from an EMBL/GenBank/DDBJ whole genome shotgun (WGS) entry which is preliminary data.</text>
</comment>
<evidence type="ECO:0000256" key="1">
    <source>
        <dbReference type="ARBA" id="ARBA00001936"/>
    </source>
</evidence>
<dbReference type="Gene3D" id="3.30.420.40">
    <property type="match status" value="1"/>
</dbReference>
<dbReference type="InterPro" id="IPR041211">
    <property type="entry name" value="RLIG1"/>
</dbReference>
<evidence type="ECO:0000256" key="2">
    <source>
        <dbReference type="ARBA" id="ARBA00001946"/>
    </source>
</evidence>
<evidence type="ECO:0000256" key="3">
    <source>
        <dbReference type="ARBA" id="ARBA00012724"/>
    </source>
</evidence>
<keyword evidence="4" id="KW-0436">Ligase</keyword>
<evidence type="ECO:0000256" key="4">
    <source>
        <dbReference type="ARBA" id="ARBA00022598"/>
    </source>
</evidence>
<protein>
    <recommendedName>
        <fullName evidence="9">RNA ligase 1</fullName>
        <ecNumber evidence="3">6.5.1.3</ecNumber>
    </recommendedName>
    <alternativeName>
        <fullName evidence="10">RNA ligase</fullName>
    </alternativeName>
</protein>
<evidence type="ECO:0000256" key="8">
    <source>
        <dbReference type="ARBA" id="ARBA00034038"/>
    </source>
</evidence>
<keyword evidence="5" id="KW-0547">Nucleotide-binding</keyword>
<dbReference type="GO" id="GO:0000302">
    <property type="term" value="P:response to reactive oxygen species"/>
    <property type="evidence" value="ECO:0007669"/>
    <property type="project" value="InterPro"/>
</dbReference>
<dbReference type="OrthoDB" id="6021187at2759"/>
<dbReference type="EC" id="6.5.1.3" evidence="3"/>
<dbReference type="PANTHER" id="PTHR31219">
    <property type="entry name" value="CHROMOSOME 28 C12ORF29 HOMOLOG"/>
    <property type="match status" value="1"/>
</dbReference>
<comment type="cofactor">
    <cofactor evidence="1">
        <name>Mn(2+)</name>
        <dbReference type="ChEBI" id="CHEBI:29035"/>
    </cofactor>
</comment>
<dbReference type="GO" id="GO:0005524">
    <property type="term" value="F:ATP binding"/>
    <property type="evidence" value="ECO:0007669"/>
    <property type="project" value="UniProtKB-KW"/>
</dbReference>
<dbReference type="Pfam" id="PF17720">
    <property type="entry name" value="RLIG1"/>
    <property type="match status" value="1"/>
</dbReference>
<gene>
    <name evidence="12" type="ORF">MEDL_39613</name>
</gene>
<evidence type="ECO:0000256" key="6">
    <source>
        <dbReference type="ARBA" id="ARBA00022800"/>
    </source>
</evidence>
<comment type="catalytic activity">
    <reaction evidence="8">
        <text>ATP + (ribonucleotide)n-3'-hydroxyl + 5'-phospho-(ribonucleotide)m = (ribonucleotide)n+m + AMP + diphosphate.</text>
        <dbReference type="EC" id="6.5.1.3"/>
    </reaction>
</comment>
<accession>A0A8S3SY28</accession>
<dbReference type="Proteomes" id="UP000683360">
    <property type="component" value="Unassembled WGS sequence"/>
</dbReference>
<dbReference type="GO" id="GO:0042245">
    <property type="term" value="P:RNA repair"/>
    <property type="evidence" value="ECO:0007669"/>
    <property type="project" value="UniProtKB-KW"/>
</dbReference>
<evidence type="ECO:0000313" key="12">
    <source>
        <dbReference type="EMBL" id="CAG2226536.1"/>
    </source>
</evidence>
<keyword evidence="7" id="KW-0067">ATP-binding</keyword>